<sequence>MSLFDLQDVCIVIGSLATLDLPMVVDLIGIYVLKGPYCTLTTTNLFFQALSVIPRGSWGDSTRCVLGKWVYLVTHAMSLFDLRDVCMVIGSLTTLDSPMVVDLIGIFVLKGPYCMLTMTHWFLQALSVIPRGSWGDVARRFTMIRWIWIAVRHRFAIADLVLAGDVYQWNSGLRCDVVLKEVQICFSVRFISGVLLFTEPYLLRLPTVDSSDGSKSGSAGVLLLRRFVLYRFWRLWVSSKRITKEATLCSLLAFEQIFFPFQVSDLVAWTSIVVIVAQEKGTVVSLFYSFGMSMDIMCAAVLLLLASAVLIVASCCICIHALSY</sequence>
<reference evidence="2 3" key="1">
    <citation type="journal article" date="2015" name="Proc. Natl. Acad. Sci. U.S.A.">
        <title>The resurrection genome of Boea hygrometrica: A blueprint for survival of dehydration.</title>
        <authorList>
            <person name="Xiao L."/>
            <person name="Yang G."/>
            <person name="Zhang L."/>
            <person name="Yang X."/>
            <person name="Zhao S."/>
            <person name="Ji Z."/>
            <person name="Zhou Q."/>
            <person name="Hu M."/>
            <person name="Wang Y."/>
            <person name="Chen M."/>
            <person name="Xu Y."/>
            <person name="Jin H."/>
            <person name="Xiao X."/>
            <person name="Hu G."/>
            <person name="Bao F."/>
            <person name="Hu Y."/>
            <person name="Wan P."/>
            <person name="Li L."/>
            <person name="Deng X."/>
            <person name="Kuang T."/>
            <person name="Xiang C."/>
            <person name="Zhu J.K."/>
            <person name="Oliver M.J."/>
            <person name="He Y."/>
        </authorList>
    </citation>
    <scope>NUCLEOTIDE SEQUENCE [LARGE SCALE GENOMIC DNA]</scope>
    <source>
        <strain evidence="3">cv. XS01</strain>
    </source>
</reference>
<protein>
    <submittedName>
        <fullName evidence="2">Uncharacterized protein</fullName>
    </submittedName>
</protein>
<organism evidence="2 3">
    <name type="scientific">Dorcoceras hygrometricum</name>
    <dbReference type="NCBI Taxonomy" id="472368"/>
    <lineage>
        <taxon>Eukaryota</taxon>
        <taxon>Viridiplantae</taxon>
        <taxon>Streptophyta</taxon>
        <taxon>Embryophyta</taxon>
        <taxon>Tracheophyta</taxon>
        <taxon>Spermatophyta</taxon>
        <taxon>Magnoliopsida</taxon>
        <taxon>eudicotyledons</taxon>
        <taxon>Gunneridae</taxon>
        <taxon>Pentapetalae</taxon>
        <taxon>asterids</taxon>
        <taxon>lamiids</taxon>
        <taxon>Lamiales</taxon>
        <taxon>Gesneriaceae</taxon>
        <taxon>Didymocarpoideae</taxon>
        <taxon>Trichosporeae</taxon>
        <taxon>Loxocarpinae</taxon>
        <taxon>Dorcoceras</taxon>
    </lineage>
</organism>
<keyword evidence="3" id="KW-1185">Reference proteome</keyword>
<evidence type="ECO:0000313" key="2">
    <source>
        <dbReference type="EMBL" id="KZV46379.1"/>
    </source>
</evidence>
<proteinExistence type="predicted"/>
<evidence type="ECO:0000313" key="3">
    <source>
        <dbReference type="Proteomes" id="UP000250235"/>
    </source>
</evidence>
<dbReference type="EMBL" id="KQ995674">
    <property type="protein sequence ID" value="KZV46379.1"/>
    <property type="molecule type" value="Genomic_DNA"/>
</dbReference>
<keyword evidence="1" id="KW-0812">Transmembrane</keyword>
<feature type="transmembrane region" description="Helical" evidence="1">
    <location>
        <begin position="298"/>
        <end position="322"/>
    </location>
</feature>
<evidence type="ECO:0000256" key="1">
    <source>
        <dbReference type="SAM" id="Phobius"/>
    </source>
</evidence>
<dbReference type="AlphaFoldDB" id="A0A2Z7CNT4"/>
<dbReference type="Proteomes" id="UP000250235">
    <property type="component" value="Unassembled WGS sequence"/>
</dbReference>
<keyword evidence="1" id="KW-1133">Transmembrane helix</keyword>
<name>A0A2Z7CNT4_9LAMI</name>
<accession>A0A2Z7CNT4</accession>
<keyword evidence="1" id="KW-0472">Membrane</keyword>
<gene>
    <name evidence="2" type="ORF">F511_16018</name>
</gene>
<feature type="transmembrane region" description="Helical" evidence="1">
    <location>
        <begin position="257"/>
        <end position="277"/>
    </location>
</feature>